<feature type="transmembrane region" description="Helical" evidence="1">
    <location>
        <begin position="129"/>
        <end position="155"/>
    </location>
</feature>
<reference evidence="4" key="1">
    <citation type="submission" date="2015-01" db="EMBL/GenBank/DDBJ databases">
        <authorList>
            <person name="Aksoy S."/>
            <person name="Warren W."/>
            <person name="Wilson R.K."/>
        </authorList>
    </citation>
    <scope>NUCLEOTIDE SEQUENCE [LARGE SCALE GENOMIC DNA]</scope>
    <source>
        <strain evidence="4">IAEA</strain>
    </source>
</reference>
<dbReference type="EnsemblMetazoa" id="GPPI008497-RA">
    <property type="protein sequence ID" value="GPPI008497-PA"/>
    <property type="gene ID" value="GPPI008497"/>
</dbReference>
<evidence type="ECO:0000313" key="3">
    <source>
        <dbReference type="EnsemblMetazoa" id="GPPI008497-PA"/>
    </source>
</evidence>
<dbReference type="Proteomes" id="UP000092460">
    <property type="component" value="Unassembled WGS sequence"/>
</dbReference>
<dbReference type="EMBL" id="JXJN01003477">
    <property type="status" value="NOT_ANNOTATED_CDS"/>
    <property type="molecule type" value="Genomic_DNA"/>
</dbReference>
<evidence type="ECO:0000313" key="4">
    <source>
        <dbReference type="Proteomes" id="UP000092460"/>
    </source>
</evidence>
<keyword evidence="4" id="KW-1185">Reference proteome</keyword>
<dbReference type="InterPro" id="IPR021715">
    <property type="entry name" value="Slu7_dom"/>
</dbReference>
<accession>A0A1B0ATY7</accession>
<dbReference type="Pfam" id="PF11708">
    <property type="entry name" value="Slu7"/>
    <property type="match status" value="1"/>
</dbReference>
<sequence length="216" mass="25168">MTPKPDPCGTIQIHKYQQKSQSLTVKILLALPETPQNTLVLNCSHGRLMVRGSMFIYWLSLLSWSCYENKKEQFKSSVRIEGQFSLFIHNEAAFGDCFGKSPTNLMRSKKYNNEHISHWDVLSKTVPLLVLYDFILFILKICVVVQLCFTMQLFFSRRRNILWKIMAGKNQAPPKSLLLAQTEDYIEYSRSGKVIKRMEKPKARCIYEEDIYLSNI</sequence>
<dbReference type="STRING" id="67801.A0A1B0ATY7"/>
<dbReference type="AlphaFoldDB" id="A0A1B0ATY7"/>
<name>A0A1B0ATY7_9MUSC</name>
<evidence type="ECO:0000256" key="1">
    <source>
        <dbReference type="SAM" id="Phobius"/>
    </source>
</evidence>
<dbReference type="VEuPathDB" id="VectorBase:GPPI008497"/>
<evidence type="ECO:0000259" key="2">
    <source>
        <dbReference type="Pfam" id="PF11708"/>
    </source>
</evidence>
<protein>
    <recommendedName>
        <fullName evidence="2">Pre-mRNA-splicing factor SLU7 domain-containing protein</fullName>
    </recommendedName>
</protein>
<keyword evidence="1" id="KW-1133">Transmembrane helix</keyword>
<proteinExistence type="predicted"/>
<keyword evidence="1" id="KW-0472">Membrane</keyword>
<keyword evidence="1" id="KW-0812">Transmembrane</keyword>
<feature type="domain" description="Pre-mRNA-splicing factor SLU7" evidence="2">
    <location>
        <begin position="160"/>
        <end position="215"/>
    </location>
</feature>
<organism evidence="3 4">
    <name type="scientific">Glossina palpalis gambiensis</name>
    <dbReference type="NCBI Taxonomy" id="67801"/>
    <lineage>
        <taxon>Eukaryota</taxon>
        <taxon>Metazoa</taxon>
        <taxon>Ecdysozoa</taxon>
        <taxon>Arthropoda</taxon>
        <taxon>Hexapoda</taxon>
        <taxon>Insecta</taxon>
        <taxon>Pterygota</taxon>
        <taxon>Neoptera</taxon>
        <taxon>Endopterygota</taxon>
        <taxon>Diptera</taxon>
        <taxon>Brachycera</taxon>
        <taxon>Muscomorpha</taxon>
        <taxon>Hippoboscoidea</taxon>
        <taxon>Glossinidae</taxon>
        <taxon>Glossina</taxon>
    </lineage>
</organism>
<reference evidence="3" key="2">
    <citation type="submission" date="2020-05" db="UniProtKB">
        <authorList>
            <consortium name="EnsemblMetazoa"/>
        </authorList>
    </citation>
    <scope>IDENTIFICATION</scope>
    <source>
        <strain evidence="3">IAEA</strain>
    </source>
</reference>